<dbReference type="STRING" id="1032480.MLP_03730"/>
<dbReference type="InterPro" id="IPR025351">
    <property type="entry name" value="Pvc16_N"/>
</dbReference>
<protein>
    <recommendedName>
        <fullName evidence="2">Pvc16 N-terminal domain-containing protein</fullName>
    </recommendedName>
</protein>
<sequence length="255" mass="28066">MIHEVDSALRTLIEREADGMRDVEIVFEAPTREWAGRRNSPTIDVYLYDIREDLRRRERGMHQVYENNVVVSRHLPPRHFKLSYLVTAWTQRPEDEHRLLSSLLTCFVRYEALPRDVLTGPLTELGLPIPITIALPPPEDRAFADVWSALGGELKPSLDLVVTTPMDSGQRPHVGPPVQKPMEITMGGVAGWPGTETKTSPADRSDATASEGDAKSDSDAQSTASTSAGSTPAKTGGRPGPRVAMARKRPPKKAT</sequence>
<dbReference type="RefSeq" id="WP_013861276.1">
    <property type="nucleotide sequence ID" value="NC_015635.1"/>
</dbReference>
<reference evidence="3 4" key="1">
    <citation type="submission" date="2011-05" db="EMBL/GenBank/DDBJ databases">
        <title>Whole genome sequence of Microlunatus phosphovorus NM-1.</title>
        <authorList>
            <person name="Hosoyama A."/>
            <person name="Sasaki K."/>
            <person name="Harada T."/>
            <person name="Igarashi R."/>
            <person name="Kawakoshi A."/>
            <person name="Sasagawa M."/>
            <person name="Fukada J."/>
            <person name="Nakamura S."/>
            <person name="Katano Y."/>
            <person name="Hanada S."/>
            <person name="Kamagata Y."/>
            <person name="Nakamura N."/>
            <person name="Yamazaki S."/>
            <person name="Fujita N."/>
        </authorList>
    </citation>
    <scope>NUCLEOTIDE SEQUENCE [LARGE SCALE GENOMIC DNA]</scope>
    <source>
        <strain evidence="4">ATCC 700054 / DSM 10555 / JCM 9379 / NBRC 101784 / NCIMB 13414 / VKM Ac-1990 / NM-1</strain>
    </source>
</reference>
<accession>F5XJ61</accession>
<dbReference type="OrthoDB" id="5514409at2"/>
<evidence type="ECO:0000313" key="4">
    <source>
        <dbReference type="Proteomes" id="UP000007947"/>
    </source>
</evidence>
<dbReference type="HOGENOM" id="CLU_082097_0_0_11"/>
<dbReference type="EMBL" id="AP012204">
    <property type="protein sequence ID" value="BAK33387.1"/>
    <property type="molecule type" value="Genomic_DNA"/>
</dbReference>
<feature type="compositionally biased region" description="Basic residues" evidence="1">
    <location>
        <begin position="245"/>
        <end position="255"/>
    </location>
</feature>
<feature type="region of interest" description="Disordered" evidence="1">
    <location>
        <begin position="166"/>
        <end position="255"/>
    </location>
</feature>
<dbReference type="Proteomes" id="UP000007947">
    <property type="component" value="Chromosome"/>
</dbReference>
<name>F5XJ61_MICPN</name>
<dbReference type="KEGG" id="mph:MLP_03730"/>
<feature type="compositionally biased region" description="Low complexity" evidence="1">
    <location>
        <begin position="219"/>
        <end position="236"/>
    </location>
</feature>
<dbReference type="AlphaFoldDB" id="F5XJ61"/>
<keyword evidence="4" id="KW-1185">Reference proteome</keyword>
<proteinExistence type="predicted"/>
<evidence type="ECO:0000259" key="2">
    <source>
        <dbReference type="Pfam" id="PF14065"/>
    </source>
</evidence>
<evidence type="ECO:0000313" key="3">
    <source>
        <dbReference type="EMBL" id="BAK33387.1"/>
    </source>
</evidence>
<gene>
    <name evidence="3" type="ordered locus">MLP_03730</name>
</gene>
<dbReference type="eggNOG" id="ENOG502ZDRH">
    <property type="taxonomic scope" value="Bacteria"/>
</dbReference>
<organism evidence="3 4">
    <name type="scientific">Microlunatus phosphovorus (strain ATCC 700054 / DSM 10555 / JCM 9379 / NBRC 101784 / NCIMB 13414 / VKM Ac-1990 / NM-1)</name>
    <dbReference type="NCBI Taxonomy" id="1032480"/>
    <lineage>
        <taxon>Bacteria</taxon>
        <taxon>Bacillati</taxon>
        <taxon>Actinomycetota</taxon>
        <taxon>Actinomycetes</taxon>
        <taxon>Propionibacteriales</taxon>
        <taxon>Propionibacteriaceae</taxon>
        <taxon>Microlunatus</taxon>
    </lineage>
</organism>
<evidence type="ECO:0000256" key="1">
    <source>
        <dbReference type="SAM" id="MobiDB-lite"/>
    </source>
</evidence>
<feature type="domain" description="Pvc16 N-terminal" evidence="2">
    <location>
        <begin position="4"/>
        <end position="179"/>
    </location>
</feature>
<feature type="compositionally biased region" description="Basic and acidic residues" evidence="1">
    <location>
        <begin position="201"/>
        <end position="218"/>
    </location>
</feature>
<dbReference type="Pfam" id="PF14065">
    <property type="entry name" value="Pvc16_N"/>
    <property type="match status" value="1"/>
</dbReference>